<feature type="compositionally biased region" description="Low complexity" evidence="7">
    <location>
        <begin position="376"/>
        <end position="389"/>
    </location>
</feature>
<dbReference type="InterPro" id="IPR011066">
    <property type="entry name" value="MscS_channel_C_sf"/>
</dbReference>
<dbReference type="OrthoDB" id="9809206at2"/>
<feature type="region of interest" description="Disordered" evidence="7">
    <location>
        <begin position="365"/>
        <end position="389"/>
    </location>
</feature>
<evidence type="ECO:0000256" key="6">
    <source>
        <dbReference type="ARBA" id="ARBA00023136"/>
    </source>
</evidence>
<feature type="compositionally biased region" description="Polar residues" evidence="7">
    <location>
        <begin position="365"/>
        <end position="375"/>
    </location>
</feature>
<dbReference type="RefSeq" id="WP_088463300.1">
    <property type="nucleotide sequence ID" value="NZ_NIRR01000004.1"/>
</dbReference>
<feature type="domain" description="Mechanosensitive ion channel MscS" evidence="9">
    <location>
        <begin position="197"/>
        <end position="263"/>
    </location>
</feature>
<reference evidence="12 13" key="1">
    <citation type="submission" date="2017-06" db="EMBL/GenBank/DDBJ databases">
        <title>Hymenobacter amundsenii sp. nov. isolated from regoliths in Antarctica.</title>
        <authorList>
            <person name="Sedlacek I."/>
            <person name="Kralova S."/>
            <person name="Pantucek R."/>
            <person name="Svec P."/>
            <person name="Holochova P."/>
            <person name="Stankova E."/>
            <person name="Vrbovska V."/>
            <person name="Busse H.-J."/>
        </authorList>
    </citation>
    <scope>NUCLEOTIDE SEQUENCE [LARGE SCALE GENOMIC DNA]</scope>
    <source>
        <strain evidence="12 13">CCM 8682</strain>
    </source>
</reference>
<evidence type="ECO:0000313" key="12">
    <source>
        <dbReference type="EMBL" id="OWP64345.1"/>
    </source>
</evidence>
<sequence length="389" mass="43632">MSLSEILHYRLLSVEVQEYLIAAGILLAGFVLKNLVSRLLTKVLFQFFKRKVDKDVTETQFHDLLIKPISIVIFLITVFIAYTVMDIPVRTAELGRHTPWYGVFAFRVYQIAFVTGVTWIFLRMIDLAVLVFMNRALRDPSRLTNQLVPFARDLIKLFVAIVAFLIVLGKVFDVDVTAVVGGLGIGGLAVAFAAKESLENLLASFTIFLDQPFVVGDLVSVGDLTGSVEKIGFRSTRIRTVEKSYVTVPNKSMIDKPLDNLSRRTARRVFFMMSLTQMTTSDQLHRILDRMRTAIVDHRLIDPDVQVKFTSLTSNSKDVRVQYYVRTDSYDEYLDVMEEINFKIVSAVEEVGANFVDTTMTRLSGSGSGDTNLPKSLQQQASGQSIAGS</sequence>
<dbReference type="InterPro" id="IPR006685">
    <property type="entry name" value="MscS_channel_2nd"/>
</dbReference>
<keyword evidence="3" id="KW-1003">Cell membrane</keyword>
<evidence type="ECO:0000256" key="8">
    <source>
        <dbReference type="SAM" id="Phobius"/>
    </source>
</evidence>
<dbReference type="InterPro" id="IPR049278">
    <property type="entry name" value="MS_channel_C"/>
</dbReference>
<comment type="caution">
    <text evidence="12">The sequence shown here is derived from an EMBL/GenBank/DDBJ whole genome shotgun (WGS) entry which is preliminary data.</text>
</comment>
<dbReference type="Gene3D" id="2.30.30.60">
    <property type="match status" value="1"/>
</dbReference>
<dbReference type="PANTHER" id="PTHR30566">
    <property type="entry name" value="YNAI-RELATED MECHANOSENSITIVE ION CHANNEL"/>
    <property type="match status" value="1"/>
</dbReference>
<evidence type="ECO:0000256" key="7">
    <source>
        <dbReference type="SAM" id="MobiDB-lite"/>
    </source>
</evidence>
<feature type="domain" description="Mechanosensitive ion channel transmembrane helices 2/3" evidence="11">
    <location>
        <begin position="155"/>
        <end position="195"/>
    </location>
</feature>
<dbReference type="SUPFAM" id="SSF50182">
    <property type="entry name" value="Sm-like ribonucleoproteins"/>
    <property type="match status" value="1"/>
</dbReference>
<keyword evidence="4 8" id="KW-0812">Transmembrane</keyword>
<keyword evidence="5 8" id="KW-1133">Transmembrane helix</keyword>
<dbReference type="Pfam" id="PF21082">
    <property type="entry name" value="MS_channel_3rd"/>
    <property type="match status" value="1"/>
</dbReference>
<dbReference type="GO" id="GO:0005886">
    <property type="term" value="C:plasma membrane"/>
    <property type="evidence" value="ECO:0007669"/>
    <property type="project" value="UniProtKB-SubCell"/>
</dbReference>
<gene>
    <name evidence="12" type="ORF">CDA63_04745</name>
</gene>
<dbReference type="Pfam" id="PF00924">
    <property type="entry name" value="MS_channel_2nd"/>
    <property type="match status" value="1"/>
</dbReference>
<evidence type="ECO:0000313" key="13">
    <source>
        <dbReference type="Proteomes" id="UP000197277"/>
    </source>
</evidence>
<evidence type="ECO:0000256" key="5">
    <source>
        <dbReference type="ARBA" id="ARBA00022989"/>
    </source>
</evidence>
<proteinExistence type="inferred from homology"/>
<feature type="domain" description="Mechanosensitive ion channel MscS C-terminal" evidence="10">
    <location>
        <begin position="280"/>
        <end position="355"/>
    </location>
</feature>
<evidence type="ECO:0000256" key="2">
    <source>
        <dbReference type="ARBA" id="ARBA00008017"/>
    </source>
</evidence>
<dbReference type="Pfam" id="PF21088">
    <property type="entry name" value="MS_channel_1st"/>
    <property type="match status" value="1"/>
</dbReference>
<dbReference type="AlphaFoldDB" id="A0A246FNK3"/>
<dbReference type="GO" id="GO:0008381">
    <property type="term" value="F:mechanosensitive monoatomic ion channel activity"/>
    <property type="evidence" value="ECO:0007669"/>
    <property type="project" value="UniProtKB-ARBA"/>
</dbReference>
<protein>
    <submittedName>
        <fullName evidence="12">Mechanosensitive ion channel protein MscS</fullName>
    </submittedName>
</protein>
<dbReference type="SUPFAM" id="SSF82861">
    <property type="entry name" value="Mechanosensitive channel protein MscS (YggB), transmembrane region"/>
    <property type="match status" value="1"/>
</dbReference>
<evidence type="ECO:0000256" key="1">
    <source>
        <dbReference type="ARBA" id="ARBA00004651"/>
    </source>
</evidence>
<dbReference type="Gene3D" id="3.30.70.100">
    <property type="match status" value="1"/>
</dbReference>
<keyword evidence="13" id="KW-1185">Reference proteome</keyword>
<keyword evidence="6 8" id="KW-0472">Membrane</keyword>
<dbReference type="InterPro" id="IPR023408">
    <property type="entry name" value="MscS_beta-dom_sf"/>
</dbReference>
<name>A0A246FNK3_9BACT</name>
<feature type="transmembrane region" description="Helical" evidence="8">
    <location>
        <begin position="154"/>
        <end position="172"/>
    </location>
</feature>
<organism evidence="12 13">
    <name type="scientific">Hymenobacter amundsenii</name>
    <dbReference type="NCBI Taxonomy" id="2006685"/>
    <lineage>
        <taxon>Bacteria</taxon>
        <taxon>Pseudomonadati</taxon>
        <taxon>Bacteroidota</taxon>
        <taxon>Cytophagia</taxon>
        <taxon>Cytophagales</taxon>
        <taxon>Hymenobacteraceae</taxon>
        <taxon>Hymenobacter</taxon>
    </lineage>
</organism>
<dbReference type="InterPro" id="IPR010920">
    <property type="entry name" value="LSM_dom_sf"/>
</dbReference>
<evidence type="ECO:0000256" key="4">
    <source>
        <dbReference type="ARBA" id="ARBA00022692"/>
    </source>
</evidence>
<dbReference type="PANTHER" id="PTHR30566:SF25">
    <property type="entry name" value="INNER MEMBRANE PROTEIN"/>
    <property type="match status" value="1"/>
</dbReference>
<feature type="transmembrane region" description="Helical" evidence="8">
    <location>
        <begin position="104"/>
        <end position="133"/>
    </location>
</feature>
<accession>A0A246FNK3</accession>
<dbReference type="Proteomes" id="UP000197277">
    <property type="component" value="Unassembled WGS sequence"/>
</dbReference>
<evidence type="ECO:0000259" key="10">
    <source>
        <dbReference type="Pfam" id="PF21082"/>
    </source>
</evidence>
<evidence type="ECO:0000256" key="3">
    <source>
        <dbReference type="ARBA" id="ARBA00022475"/>
    </source>
</evidence>
<comment type="similarity">
    <text evidence="2">Belongs to the MscS (TC 1.A.23) family.</text>
</comment>
<dbReference type="EMBL" id="NIRR01000004">
    <property type="protein sequence ID" value="OWP64345.1"/>
    <property type="molecule type" value="Genomic_DNA"/>
</dbReference>
<comment type="subcellular location">
    <subcellularLocation>
        <location evidence="1">Cell membrane</location>
        <topology evidence="1">Multi-pass membrane protein</topology>
    </subcellularLocation>
</comment>
<dbReference type="SUPFAM" id="SSF82689">
    <property type="entry name" value="Mechanosensitive channel protein MscS (YggB), C-terminal domain"/>
    <property type="match status" value="1"/>
</dbReference>
<dbReference type="Gene3D" id="1.10.287.1260">
    <property type="match status" value="1"/>
</dbReference>
<evidence type="ECO:0000259" key="11">
    <source>
        <dbReference type="Pfam" id="PF21088"/>
    </source>
</evidence>
<evidence type="ECO:0000259" key="9">
    <source>
        <dbReference type="Pfam" id="PF00924"/>
    </source>
</evidence>
<feature type="transmembrane region" description="Helical" evidence="8">
    <location>
        <begin position="20"/>
        <end position="41"/>
    </location>
</feature>
<dbReference type="InterPro" id="IPR049142">
    <property type="entry name" value="MS_channel_1st"/>
</dbReference>
<feature type="transmembrane region" description="Helical" evidence="8">
    <location>
        <begin position="64"/>
        <end position="84"/>
    </location>
</feature>
<dbReference type="InterPro" id="IPR011014">
    <property type="entry name" value="MscS_channel_TM-2"/>
</dbReference>